<gene>
    <name evidence="1" type="ORF">LOK49_LG05G03539</name>
</gene>
<keyword evidence="2" id="KW-1185">Reference proteome</keyword>
<protein>
    <submittedName>
        <fullName evidence="1">Uncharacterized protein</fullName>
    </submittedName>
</protein>
<sequence>MSLTKALKILIERGYLKPLDPRPLPDPLPAKHDPTKYCAFHQQPGHDTDRCFRLRHEIQDLIDNKVIAPPQPPKPNVTTNPLPPHDRVPPPPHLNLIHTFSSTFNPSIYITPTHLPKPEVFIPENTDLCMMDAPEPQSSQPPKLELPNSLIPVQPTPKSPAQPVHQDQVGLNTLQASIAEPTTSQLLSMIEDLQSTVADLAFGILAPSSTTSCAKNFTSKSSPILGRVTIGKGQPEGILSLGDDMSTTSGPHSDITTQSLGKTEASGKNEAEASIDPYAHLQWAIEALKVKGLNKQQVLAVVTKTMDDTFVTQIGSILIQGVIHKKRCCTRNTPSSSSPTLVRDYQTQSTPADLYIQFFQD</sequence>
<dbReference type="EMBL" id="CM045761">
    <property type="protein sequence ID" value="KAI8014581.1"/>
    <property type="molecule type" value="Genomic_DNA"/>
</dbReference>
<reference evidence="1 2" key="1">
    <citation type="journal article" date="2022" name="Plant J.">
        <title>Chromosome-level genome of Camellia lanceoleosa provides a valuable resource for understanding genome evolution and self-incompatibility.</title>
        <authorList>
            <person name="Gong W."/>
            <person name="Xiao S."/>
            <person name="Wang L."/>
            <person name="Liao Z."/>
            <person name="Chang Y."/>
            <person name="Mo W."/>
            <person name="Hu G."/>
            <person name="Li W."/>
            <person name="Zhao G."/>
            <person name="Zhu H."/>
            <person name="Hu X."/>
            <person name="Ji K."/>
            <person name="Xiang X."/>
            <person name="Song Q."/>
            <person name="Yuan D."/>
            <person name="Jin S."/>
            <person name="Zhang L."/>
        </authorList>
    </citation>
    <scope>NUCLEOTIDE SEQUENCE [LARGE SCALE GENOMIC DNA]</scope>
    <source>
        <strain evidence="1">SQ_2022a</strain>
    </source>
</reference>
<name>A0ACC0HN65_9ERIC</name>
<accession>A0ACC0HN65</accession>
<dbReference type="Proteomes" id="UP001060215">
    <property type="component" value="Chromosome 4"/>
</dbReference>
<comment type="caution">
    <text evidence="1">The sequence shown here is derived from an EMBL/GenBank/DDBJ whole genome shotgun (WGS) entry which is preliminary data.</text>
</comment>
<organism evidence="1 2">
    <name type="scientific">Camellia lanceoleosa</name>
    <dbReference type="NCBI Taxonomy" id="1840588"/>
    <lineage>
        <taxon>Eukaryota</taxon>
        <taxon>Viridiplantae</taxon>
        <taxon>Streptophyta</taxon>
        <taxon>Embryophyta</taxon>
        <taxon>Tracheophyta</taxon>
        <taxon>Spermatophyta</taxon>
        <taxon>Magnoliopsida</taxon>
        <taxon>eudicotyledons</taxon>
        <taxon>Gunneridae</taxon>
        <taxon>Pentapetalae</taxon>
        <taxon>asterids</taxon>
        <taxon>Ericales</taxon>
        <taxon>Theaceae</taxon>
        <taxon>Camellia</taxon>
    </lineage>
</organism>
<evidence type="ECO:0000313" key="1">
    <source>
        <dbReference type="EMBL" id="KAI8014581.1"/>
    </source>
</evidence>
<evidence type="ECO:0000313" key="2">
    <source>
        <dbReference type="Proteomes" id="UP001060215"/>
    </source>
</evidence>
<proteinExistence type="predicted"/>